<keyword evidence="5" id="KW-0378">Hydrolase</keyword>
<dbReference type="Pfam" id="PF00176">
    <property type="entry name" value="SNF2-rel_dom"/>
    <property type="match status" value="1"/>
</dbReference>
<dbReference type="Gene3D" id="3.40.50.10810">
    <property type="entry name" value="Tandem AAA-ATPase domain"/>
    <property type="match status" value="1"/>
</dbReference>
<reference evidence="11 12" key="1">
    <citation type="submission" date="2020-10" db="EMBL/GenBank/DDBJ databases">
        <authorList>
            <person name="Klimov P.B."/>
            <person name="Dyachkov S.M."/>
            <person name="Chetverikov P.E."/>
        </authorList>
    </citation>
    <scope>NUCLEOTIDE SEQUENCE [LARGE SCALE GENOMIC DNA]</scope>
    <source>
        <strain evidence="11">BMOC 18-1129-001#AD2665</strain>
        <tissue evidence="11">Entire mites</tissue>
    </source>
</reference>
<protein>
    <recommendedName>
        <fullName evidence="2">DNA repair and recombination protein RAD54-like</fullName>
    </recommendedName>
    <alternativeName>
        <fullName evidence="8">Protein okra</fullName>
    </alternativeName>
</protein>
<evidence type="ECO:0000259" key="10">
    <source>
        <dbReference type="PROSITE" id="PS51194"/>
    </source>
</evidence>
<dbReference type="InterPro" id="IPR027417">
    <property type="entry name" value="P-loop_NTPase"/>
</dbReference>
<evidence type="ECO:0000256" key="7">
    <source>
        <dbReference type="ARBA" id="ARBA00024776"/>
    </source>
</evidence>
<dbReference type="SMART" id="SM00490">
    <property type="entry name" value="HELICc"/>
    <property type="match status" value="1"/>
</dbReference>
<evidence type="ECO:0000256" key="1">
    <source>
        <dbReference type="ARBA" id="ARBA00011467"/>
    </source>
</evidence>
<sequence length="781" mass="89136">MLRSQTPSAQRRLKEQDTVNQLSTGRVTKRVKYNDQIDDDQNDDEATLAVKEAIKIHLKLLNESREKHEAFIQSTLKKPFRIPIPGYGAHSEEFQSRSRNRIRAALHDPLDPNALVLYYPPEYTRQELLRNKDELLVHVVVDPCLCRVLRPHQREGVSFMYRCVTGEQIENYYGCIMADDMGLGKTLQCITLLWTLLRQGPDCKPIIDNCIIVCPSSLVTNWHSEIKKWLGIRLSALAIGGEGKGGKEETIKKLDVFQRQKTTGVRRAMNPVLIISYQTLRNYVNLLKDCQFGLMICDEGHTLKNENALTYNAIQTLNCKRKIIISGTPVQNDLLEYYSLVNFVNPGLLGTTSEFKKKYENPILLGRDADASPERYALGQERLKEMLNIVYKCMIRRTSLLLSKYLPLKYEMVVCCPLAPIQKTLYEYFLKSKNVQNALRKADGDIIKGKKGAGTNTLKAILFLKNLCGHPKLAYDVSVGRAEKDEAADVSAFEGIDKLFPQEISRSGRSYVFNPELSSKMILLDSMLALIKSTTDDKVVLISNYTTTLDMFIELCRLRNYKYIRLDGTTTTKKRGELVARFNDPTNDEFIFMLSSKAGGCGINLIGANRLFMFDPDWNPANDGQAMARVWRDGQKKTCYLYRLMCTGTIEEKIFQRQSHKKALSNCVVDKQEDVERHFSVADLKELFRLENETVKSDTHSKFSCERCRDNRQIKPPPAKADCSSDLKDWHHCYDANVVPDQALKKAWHHAKVSFVFYQRQDKPVCTTPLPSPQTETRDAA</sequence>
<dbReference type="InterPro" id="IPR049730">
    <property type="entry name" value="SNF2/RAD54-like_C"/>
</dbReference>
<dbReference type="Pfam" id="PF00271">
    <property type="entry name" value="Helicase_C"/>
    <property type="match status" value="1"/>
</dbReference>
<evidence type="ECO:0000313" key="12">
    <source>
        <dbReference type="Proteomes" id="UP000825002"/>
    </source>
</evidence>
<evidence type="ECO:0000256" key="3">
    <source>
        <dbReference type="ARBA" id="ARBA00022618"/>
    </source>
</evidence>
<keyword evidence="12" id="KW-1185">Reference proteome</keyword>
<evidence type="ECO:0000256" key="4">
    <source>
        <dbReference type="ARBA" id="ARBA00022776"/>
    </source>
</evidence>
<dbReference type="SUPFAM" id="SSF52540">
    <property type="entry name" value="P-loop containing nucleoside triphosphate hydrolases"/>
    <property type="match status" value="2"/>
</dbReference>
<dbReference type="InterPro" id="IPR014001">
    <property type="entry name" value="Helicase_ATP-bd"/>
</dbReference>
<dbReference type="InterPro" id="IPR001650">
    <property type="entry name" value="Helicase_C-like"/>
</dbReference>
<dbReference type="PANTHER" id="PTHR45629">
    <property type="entry name" value="SNF2/RAD54 FAMILY MEMBER"/>
    <property type="match status" value="1"/>
</dbReference>
<dbReference type="Gene3D" id="3.40.50.300">
    <property type="entry name" value="P-loop containing nucleotide triphosphate hydrolases"/>
    <property type="match status" value="1"/>
</dbReference>
<evidence type="ECO:0000256" key="2">
    <source>
        <dbReference type="ARBA" id="ARBA00015341"/>
    </source>
</evidence>
<feature type="non-terminal residue" evidence="11">
    <location>
        <position position="1"/>
    </location>
</feature>
<evidence type="ECO:0000256" key="6">
    <source>
        <dbReference type="ARBA" id="ARBA00023306"/>
    </source>
</evidence>
<dbReference type="CDD" id="cd18793">
    <property type="entry name" value="SF2_C_SNF"/>
    <property type="match status" value="1"/>
</dbReference>
<comment type="function">
    <text evidence="7">Involved in mitotic DNA repair and meiotic recombination. Functions in the recombinational DNA repair pathway. Essential for interhomolog gene conversion (GC), but may have a less important role in intersister GC than spn-A/Rad51. In the presence of DNA, spn-A/Rad51 enhances the ATPase activity of okr/Rad54.</text>
</comment>
<dbReference type="InterPro" id="IPR050496">
    <property type="entry name" value="SNF2_RAD54_helicase_repair"/>
</dbReference>
<keyword evidence="3" id="KW-0132">Cell division</keyword>
<proteinExistence type="predicted"/>
<dbReference type="Proteomes" id="UP000825002">
    <property type="component" value="Unassembled WGS sequence"/>
</dbReference>
<evidence type="ECO:0000256" key="5">
    <source>
        <dbReference type="ARBA" id="ARBA00022801"/>
    </source>
</evidence>
<dbReference type="InterPro" id="IPR038718">
    <property type="entry name" value="SNF2-like_sf"/>
</dbReference>
<dbReference type="PROSITE" id="PS51192">
    <property type="entry name" value="HELICASE_ATP_BIND_1"/>
    <property type="match status" value="1"/>
</dbReference>
<comment type="subunit">
    <text evidence="1">Interacts (via N-terminus) with spn-A/Rad51.</text>
</comment>
<evidence type="ECO:0000256" key="8">
    <source>
        <dbReference type="ARBA" id="ARBA00029956"/>
    </source>
</evidence>
<evidence type="ECO:0000313" key="11">
    <source>
        <dbReference type="EMBL" id="KAG9510372.1"/>
    </source>
</evidence>
<dbReference type="PROSITE" id="PS51194">
    <property type="entry name" value="HELICASE_CTER"/>
    <property type="match status" value="1"/>
</dbReference>
<dbReference type="SMART" id="SM00487">
    <property type="entry name" value="DEXDc"/>
    <property type="match status" value="1"/>
</dbReference>
<dbReference type="Gene3D" id="1.20.120.850">
    <property type="entry name" value="SWI2/SNF2 ATPases, N-terminal domain"/>
    <property type="match status" value="1"/>
</dbReference>
<feature type="domain" description="Helicase ATP-binding" evidence="9">
    <location>
        <begin position="166"/>
        <end position="347"/>
    </location>
</feature>
<dbReference type="PANTHER" id="PTHR45629:SF7">
    <property type="entry name" value="DNA EXCISION REPAIR PROTEIN ERCC-6-RELATED"/>
    <property type="match status" value="1"/>
</dbReference>
<dbReference type="InterPro" id="IPR000330">
    <property type="entry name" value="SNF2_N"/>
</dbReference>
<comment type="caution">
    <text evidence="11">The sequence shown here is derived from an EMBL/GenBank/DDBJ whole genome shotgun (WGS) entry which is preliminary data.</text>
</comment>
<dbReference type="EMBL" id="JAIFTH010000162">
    <property type="protein sequence ID" value="KAG9510372.1"/>
    <property type="molecule type" value="Genomic_DNA"/>
</dbReference>
<evidence type="ECO:0000259" key="9">
    <source>
        <dbReference type="PROSITE" id="PS51192"/>
    </source>
</evidence>
<accession>A0ABQ7SAE9</accession>
<feature type="domain" description="Helicase C-terminal" evidence="10">
    <location>
        <begin position="523"/>
        <end position="676"/>
    </location>
</feature>
<name>A0ABQ7SAE9_9ACAR</name>
<gene>
    <name evidence="11" type="primary">RAD54L</name>
    <name evidence="11" type="ORF">GZH46_01090</name>
</gene>
<organism evidence="11 12">
    <name type="scientific">Fragariocoptes setiger</name>
    <dbReference type="NCBI Taxonomy" id="1670756"/>
    <lineage>
        <taxon>Eukaryota</taxon>
        <taxon>Metazoa</taxon>
        <taxon>Ecdysozoa</taxon>
        <taxon>Arthropoda</taxon>
        <taxon>Chelicerata</taxon>
        <taxon>Arachnida</taxon>
        <taxon>Acari</taxon>
        <taxon>Acariformes</taxon>
        <taxon>Trombidiformes</taxon>
        <taxon>Prostigmata</taxon>
        <taxon>Eupodina</taxon>
        <taxon>Eriophyoidea</taxon>
        <taxon>Phytoptidae</taxon>
        <taxon>Fragariocoptes</taxon>
    </lineage>
</organism>
<keyword evidence="6" id="KW-0131">Cell cycle</keyword>
<keyword evidence="4" id="KW-0498">Mitosis</keyword>